<feature type="region of interest" description="Disordered" evidence="1">
    <location>
        <begin position="154"/>
        <end position="213"/>
    </location>
</feature>
<feature type="region of interest" description="Disordered" evidence="1">
    <location>
        <begin position="20"/>
        <end position="82"/>
    </location>
</feature>
<organism evidence="2 3">
    <name type="scientific">Citrus x changshan-huyou</name>
    <dbReference type="NCBI Taxonomy" id="2935761"/>
    <lineage>
        <taxon>Eukaryota</taxon>
        <taxon>Viridiplantae</taxon>
        <taxon>Streptophyta</taxon>
        <taxon>Embryophyta</taxon>
        <taxon>Tracheophyta</taxon>
        <taxon>Spermatophyta</taxon>
        <taxon>Magnoliopsida</taxon>
        <taxon>eudicotyledons</taxon>
        <taxon>Gunneridae</taxon>
        <taxon>Pentapetalae</taxon>
        <taxon>rosids</taxon>
        <taxon>malvids</taxon>
        <taxon>Sapindales</taxon>
        <taxon>Rutaceae</taxon>
        <taxon>Aurantioideae</taxon>
        <taxon>Citrus</taxon>
    </lineage>
</organism>
<protein>
    <submittedName>
        <fullName evidence="2">Uncharacterized protein</fullName>
    </submittedName>
</protein>
<feature type="compositionally biased region" description="Polar residues" evidence="1">
    <location>
        <begin position="29"/>
        <end position="53"/>
    </location>
</feature>
<evidence type="ECO:0000313" key="2">
    <source>
        <dbReference type="EMBL" id="KAK9201199.1"/>
    </source>
</evidence>
<feature type="compositionally biased region" description="Basic and acidic residues" evidence="1">
    <location>
        <begin position="190"/>
        <end position="203"/>
    </location>
</feature>
<dbReference type="AlphaFoldDB" id="A0AAP0QNJ1"/>
<feature type="region of interest" description="Disordered" evidence="1">
    <location>
        <begin position="103"/>
        <end position="123"/>
    </location>
</feature>
<feature type="compositionally biased region" description="Basic residues" evidence="1">
    <location>
        <begin position="204"/>
        <end position="213"/>
    </location>
</feature>
<reference evidence="2 3" key="1">
    <citation type="submission" date="2024-05" db="EMBL/GenBank/DDBJ databases">
        <title>Haplotype-resolved chromosome-level genome assembly of Huyou (Citrus changshanensis).</title>
        <authorList>
            <person name="Miao C."/>
            <person name="Chen W."/>
            <person name="Wu Y."/>
            <person name="Wang L."/>
            <person name="Zhao S."/>
            <person name="Grierson D."/>
            <person name="Xu C."/>
            <person name="Chen K."/>
        </authorList>
    </citation>
    <scope>NUCLEOTIDE SEQUENCE [LARGE SCALE GENOMIC DNA]</scope>
    <source>
        <strain evidence="2">01-14</strain>
        <tissue evidence="2">Leaf</tissue>
    </source>
</reference>
<evidence type="ECO:0000256" key="1">
    <source>
        <dbReference type="SAM" id="MobiDB-lite"/>
    </source>
</evidence>
<dbReference type="EMBL" id="JBCGBO010000005">
    <property type="protein sequence ID" value="KAK9201199.1"/>
    <property type="molecule type" value="Genomic_DNA"/>
</dbReference>
<evidence type="ECO:0000313" key="3">
    <source>
        <dbReference type="Proteomes" id="UP001428341"/>
    </source>
</evidence>
<feature type="compositionally biased region" description="Polar residues" evidence="1">
    <location>
        <begin position="168"/>
        <end position="187"/>
    </location>
</feature>
<proteinExistence type="predicted"/>
<sequence>MKMAYGPWLKAITITERLKQSRMKDKWDSQPNNSHTNFATPTKITKNQGTAETEQGRKGDLGNEDGSSRHLSDPGMDSTTGAMGKLQKVVGTQLMLRDTDYMEPIGRGSENEKVDGKDTEHWDMGNRAKAMGGKREEREIIVQDGNAEKTKSLDTSNAGIFKGGVTETKGNTAGMGSQQKQNESPVQLESKMEKIDDGPGRDKSKPKKKKWKLQARNVEVNAGTNERLIKLKRPGCSMEWESPKTKRNKTNNTKKNGYSPRDQKKKAAATKLIFENEFGEVSEKIQNVINGISAEAARQLRQEQ</sequence>
<feature type="compositionally biased region" description="Basic and acidic residues" evidence="1">
    <location>
        <begin position="54"/>
        <end position="72"/>
    </location>
</feature>
<name>A0AAP0QNJ1_9ROSI</name>
<accession>A0AAP0QNJ1</accession>
<feature type="region of interest" description="Disordered" evidence="1">
    <location>
        <begin position="235"/>
        <end position="265"/>
    </location>
</feature>
<dbReference type="Proteomes" id="UP001428341">
    <property type="component" value="Unassembled WGS sequence"/>
</dbReference>
<feature type="compositionally biased region" description="Basic and acidic residues" evidence="1">
    <location>
        <begin position="109"/>
        <end position="123"/>
    </location>
</feature>
<comment type="caution">
    <text evidence="2">The sequence shown here is derived from an EMBL/GenBank/DDBJ whole genome shotgun (WGS) entry which is preliminary data.</text>
</comment>
<keyword evidence="3" id="KW-1185">Reference proteome</keyword>
<gene>
    <name evidence="2" type="ORF">WN944_016400</name>
</gene>